<evidence type="ECO:0000256" key="1">
    <source>
        <dbReference type="SAM" id="MobiDB-lite"/>
    </source>
</evidence>
<feature type="compositionally biased region" description="Gly residues" evidence="1">
    <location>
        <begin position="49"/>
        <end position="61"/>
    </location>
</feature>
<feature type="compositionally biased region" description="Basic and acidic residues" evidence="1">
    <location>
        <begin position="39"/>
        <end position="48"/>
    </location>
</feature>
<feature type="region of interest" description="Disordered" evidence="1">
    <location>
        <begin position="1"/>
        <end position="81"/>
    </location>
</feature>
<accession>A0A5B7CZV2</accession>
<dbReference type="EMBL" id="VSRR010000250">
    <property type="protein sequence ID" value="MPC12983.1"/>
    <property type="molecule type" value="Genomic_DNA"/>
</dbReference>
<name>A0A5B7CZV2_PORTR</name>
<evidence type="ECO:0000313" key="3">
    <source>
        <dbReference type="Proteomes" id="UP000324222"/>
    </source>
</evidence>
<protein>
    <submittedName>
        <fullName evidence="2">Uncharacterized protein</fullName>
    </submittedName>
</protein>
<sequence length="99" mass="10328">MPRPTTPHHATARPGPHPAEAPTSPYLHLHLPHHHRLLPHFDGREHMKTGGGEGEGVGGRQGEAVTVMGSILGTGSEAGGESYCASWEGLVSHDSSVSA</sequence>
<evidence type="ECO:0000313" key="2">
    <source>
        <dbReference type="EMBL" id="MPC12983.1"/>
    </source>
</evidence>
<dbReference type="Proteomes" id="UP000324222">
    <property type="component" value="Unassembled WGS sequence"/>
</dbReference>
<organism evidence="2 3">
    <name type="scientific">Portunus trituberculatus</name>
    <name type="common">Swimming crab</name>
    <name type="synonym">Neptunus trituberculatus</name>
    <dbReference type="NCBI Taxonomy" id="210409"/>
    <lineage>
        <taxon>Eukaryota</taxon>
        <taxon>Metazoa</taxon>
        <taxon>Ecdysozoa</taxon>
        <taxon>Arthropoda</taxon>
        <taxon>Crustacea</taxon>
        <taxon>Multicrustacea</taxon>
        <taxon>Malacostraca</taxon>
        <taxon>Eumalacostraca</taxon>
        <taxon>Eucarida</taxon>
        <taxon>Decapoda</taxon>
        <taxon>Pleocyemata</taxon>
        <taxon>Brachyura</taxon>
        <taxon>Eubrachyura</taxon>
        <taxon>Portunoidea</taxon>
        <taxon>Portunidae</taxon>
        <taxon>Portuninae</taxon>
        <taxon>Portunus</taxon>
    </lineage>
</organism>
<dbReference type="AlphaFoldDB" id="A0A5B7CZV2"/>
<proteinExistence type="predicted"/>
<comment type="caution">
    <text evidence="2">The sequence shown here is derived from an EMBL/GenBank/DDBJ whole genome shotgun (WGS) entry which is preliminary data.</text>
</comment>
<keyword evidence="3" id="KW-1185">Reference proteome</keyword>
<reference evidence="2 3" key="1">
    <citation type="submission" date="2019-05" db="EMBL/GenBank/DDBJ databases">
        <title>Another draft genome of Portunus trituberculatus and its Hox gene families provides insights of decapod evolution.</title>
        <authorList>
            <person name="Jeong J.-H."/>
            <person name="Song I."/>
            <person name="Kim S."/>
            <person name="Choi T."/>
            <person name="Kim D."/>
            <person name="Ryu S."/>
            <person name="Kim W."/>
        </authorList>
    </citation>
    <scope>NUCLEOTIDE SEQUENCE [LARGE SCALE GENOMIC DNA]</scope>
    <source>
        <tissue evidence="2">Muscle</tissue>
    </source>
</reference>
<gene>
    <name evidence="2" type="ORF">E2C01_005699</name>
</gene>